<accession>A0A7S3N1N7</accession>
<feature type="compositionally biased region" description="Acidic residues" evidence="1">
    <location>
        <begin position="85"/>
        <end position="114"/>
    </location>
</feature>
<feature type="region of interest" description="Disordered" evidence="1">
    <location>
        <begin position="1"/>
        <end position="26"/>
    </location>
</feature>
<proteinExistence type="predicted"/>
<dbReference type="AlphaFoldDB" id="A0A7S3N1N7"/>
<feature type="region of interest" description="Disordered" evidence="1">
    <location>
        <begin position="72"/>
        <end position="114"/>
    </location>
</feature>
<evidence type="ECO:0000256" key="1">
    <source>
        <dbReference type="SAM" id="MobiDB-lite"/>
    </source>
</evidence>
<protein>
    <submittedName>
        <fullName evidence="2">Uncharacterized protein</fullName>
    </submittedName>
</protein>
<evidence type="ECO:0000313" key="2">
    <source>
        <dbReference type="EMBL" id="CAE0332452.1"/>
    </source>
</evidence>
<organism evidence="2">
    <name type="scientific">Strombidium inclinatum</name>
    <dbReference type="NCBI Taxonomy" id="197538"/>
    <lineage>
        <taxon>Eukaryota</taxon>
        <taxon>Sar</taxon>
        <taxon>Alveolata</taxon>
        <taxon>Ciliophora</taxon>
        <taxon>Intramacronucleata</taxon>
        <taxon>Spirotrichea</taxon>
        <taxon>Oligotrichia</taxon>
        <taxon>Strombidiidae</taxon>
        <taxon>Strombidium</taxon>
    </lineage>
</organism>
<sequence length="114" mass="12608">MFMVEYIQDQYPEPEKEEGATSEPAEGMLDLDAIYRVADEAFDLDIDMNFSDGLEFIKKLKGVTNINAANFLKRPKDGQKPGEQGDGDSEESGGDGDDEGDFEEEAGDDDLDIF</sequence>
<dbReference type="EMBL" id="HBIH01032764">
    <property type="protein sequence ID" value="CAE0332452.1"/>
    <property type="molecule type" value="Transcribed_RNA"/>
</dbReference>
<reference evidence="2" key="1">
    <citation type="submission" date="2021-01" db="EMBL/GenBank/DDBJ databases">
        <authorList>
            <person name="Corre E."/>
            <person name="Pelletier E."/>
            <person name="Niang G."/>
            <person name="Scheremetjew M."/>
            <person name="Finn R."/>
            <person name="Kale V."/>
            <person name="Holt S."/>
            <person name="Cochrane G."/>
            <person name="Meng A."/>
            <person name="Brown T."/>
            <person name="Cohen L."/>
        </authorList>
    </citation>
    <scope>NUCLEOTIDE SEQUENCE</scope>
    <source>
        <strain evidence="2">S3</strain>
    </source>
</reference>
<gene>
    <name evidence="2" type="ORF">SINC0208_LOCUS13088</name>
</gene>
<name>A0A7S3N1N7_9SPIT</name>